<dbReference type="OrthoDB" id="5772781at2759"/>
<dbReference type="eggNOG" id="KOG3021">
    <property type="taxonomic scope" value="Eukaryota"/>
</dbReference>
<evidence type="ECO:0000313" key="4">
    <source>
        <dbReference type="Proteomes" id="UP000007115"/>
    </source>
</evidence>
<sequence length="365" mass="41604">MTIKQILAQLGGVFPIDQAVTDDKEPIALPVGSAFVSVKHFGTSAWTITGRLIALDREGSEKTYFVKVAYGETGRIMLHGEFESSKIIYSTMSDFIPEPFGFGRFKIQSPPTYFYLSNFIDMDVTTAPDPGDFCLRLANLHKLSKSPNGKFGFHTLTCDGDRAHVVDWQDSWVVFYRNLFLGVCELDVKRNGSWPEYERAIQQVAWKVIPRLLEPLQSEGRQIKPCIIHGDLWEGNMGIKKETGETVIFDAGSYFAHNELELGHWRCEFTSVFCRKEYTEHYLKYYPAAEPVHEFEDRNRLYSLKGAIKHAAGHPKSDLRKTAYNNMCYLCEKYAPIDGIDKYNPQIDPAIIGVRIIPHIEEDLI</sequence>
<organism evidence="3 4">
    <name type="scientific">Hypocrea virens (strain Gv29-8 / FGSC 10586)</name>
    <name type="common">Gliocladium virens</name>
    <name type="synonym">Trichoderma virens</name>
    <dbReference type="NCBI Taxonomy" id="413071"/>
    <lineage>
        <taxon>Eukaryota</taxon>
        <taxon>Fungi</taxon>
        <taxon>Dikarya</taxon>
        <taxon>Ascomycota</taxon>
        <taxon>Pezizomycotina</taxon>
        <taxon>Sordariomycetes</taxon>
        <taxon>Hypocreomycetidae</taxon>
        <taxon>Hypocreales</taxon>
        <taxon>Hypocreaceae</taxon>
        <taxon>Trichoderma</taxon>
    </lineage>
</organism>
<dbReference type="RefSeq" id="XP_013961380.1">
    <property type="nucleotide sequence ID" value="XM_014105905.1"/>
</dbReference>
<dbReference type="SUPFAM" id="SSF56112">
    <property type="entry name" value="Protein kinase-like (PK-like)"/>
    <property type="match status" value="1"/>
</dbReference>
<dbReference type="InParanoid" id="G9MDL0"/>
<dbReference type="OMA" id="DMYYLID"/>
<dbReference type="Proteomes" id="UP000007115">
    <property type="component" value="Unassembled WGS sequence"/>
</dbReference>
<keyword evidence="4" id="KW-1185">Reference proteome</keyword>
<dbReference type="HOGENOM" id="CLU_036517_1_2_1"/>
<dbReference type="GeneID" id="25789325"/>
<dbReference type="Gene3D" id="3.90.1200.10">
    <property type="match status" value="1"/>
</dbReference>
<dbReference type="InterPro" id="IPR011009">
    <property type="entry name" value="Kinase-like_dom_sf"/>
</dbReference>
<comment type="catalytic activity">
    <reaction evidence="2">
        <text>N(6)-D-ribulosyl-L-lysyl-[protein] + ATP = N(6)-(3-O-phospho-D-ribulosyl)-L-lysyl-[protein] + ADP + H(+)</text>
        <dbReference type="Rhea" id="RHEA:48432"/>
        <dbReference type="Rhea" id="RHEA-COMP:12103"/>
        <dbReference type="Rhea" id="RHEA-COMP:12104"/>
        <dbReference type="ChEBI" id="CHEBI:15378"/>
        <dbReference type="ChEBI" id="CHEBI:30616"/>
        <dbReference type="ChEBI" id="CHEBI:90418"/>
        <dbReference type="ChEBI" id="CHEBI:90420"/>
        <dbReference type="ChEBI" id="CHEBI:456216"/>
        <dbReference type="EC" id="2.7.1.172"/>
    </reaction>
    <physiologicalReaction direction="left-to-right" evidence="2">
        <dbReference type="Rhea" id="RHEA:48433"/>
    </physiologicalReaction>
</comment>
<dbReference type="AlphaFoldDB" id="G9MDL0"/>
<name>G9MDL0_HYPVG</name>
<dbReference type="VEuPathDB" id="FungiDB:TRIVIDRAFT_188080"/>
<dbReference type="EMBL" id="ABDF02000001">
    <property type="protein sequence ID" value="EHK27169.1"/>
    <property type="molecule type" value="Genomic_DNA"/>
</dbReference>
<evidence type="ECO:0000256" key="2">
    <source>
        <dbReference type="ARBA" id="ARBA00048655"/>
    </source>
</evidence>
<dbReference type="PANTHER" id="PTHR12149">
    <property type="entry name" value="FRUCTOSAMINE 3 KINASE-RELATED PROTEIN"/>
    <property type="match status" value="1"/>
</dbReference>
<evidence type="ECO:0000313" key="3">
    <source>
        <dbReference type="EMBL" id="EHK27169.1"/>
    </source>
</evidence>
<reference evidence="3 4" key="1">
    <citation type="journal article" date="2011" name="Genome Biol.">
        <title>Comparative genome sequence analysis underscores mycoparasitism as the ancestral life style of Trichoderma.</title>
        <authorList>
            <person name="Kubicek C.P."/>
            <person name="Herrera-Estrella A."/>
            <person name="Seidl-Seiboth V."/>
            <person name="Martinez D.A."/>
            <person name="Druzhinina I.S."/>
            <person name="Thon M."/>
            <person name="Zeilinger S."/>
            <person name="Casas-Flores S."/>
            <person name="Horwitz B.A."/>
            <person name="Mukherjee P.K."/>
            <person name="Mukherjee M."/>
            <person name="Kredics L."/>
            <person name="Alcaraz L.D."/>
            <person name="Aerts A."/>
            <person name="Antal Z."/>
            <person name="Atanasova L."/>
            <person name="Cervantes-Badillo M.G."/>
            <person name="Challacombe J."/>
            <person name="Chertkov O."/>
            <person name="McCluskey K."/>
            <person name="Coulpier F."/>
            <person name="Deshpande N."/>
            <person name="von Doehren H."/>
            <person name="Ebbole D.J."/>
            <person name="Esquivel-Naranjo E.U."/>
            <person name="Fekete E."/>
            <person name="Flipphi M."/>
            <person name="Glaser F."/>
            <person name="Gomez-Rodriguez E.Y."/>
            <person name="Gruber S."/>
            <person name="Han C."/>
            <person name="Henrissat B."/>
            <person name="Hermosa R."/>
            <person name="Hernandez-Onate M."/>
            <person name="Karaffa L."/>
            <person name="Kosti I."/>
            <person name="Le Crom S."/>
            <person name="Lindquist E."/>
            <person name="Lucas S."/>
            <person name="Luebeck M."/>
            <person name="Luebeck P.S."/>
            <person name="Margeot A."/>
            <person name="Metz B."/>
            <person name="Misra M."/>
            <person name="Nevalainen H."/>
            <person name="Omann M."/>
            <person name="Packer N."/>
            <person name="Perrone G."/>
            <person name="Uresti-Rivera E.E."/>
            <person name="Salamov A."/>
            <person name="Schmoll M."/>
            <person name="Seiboth B."/>
            <person name="Shapiro H."/>
            <person name="Sukno S."/>
            <person name="Tamayo-Ramos J.A."/>
            <person name="Tisch D."/>
            <person name="Wiest A."/>
            <person name="Wilkinson H.H."/>
            <person name="Zhang M."/>
            <person name="Coutinho P.M."/>
            <person name="Kenerley C.M."/>
            <person name="Monte E."/>
            <person name="Baker S.E."/>
            <person name="Grigoriev I.V."/>
        </authorList>
    </citation>
    <scope>NUCLEOTIDE SEQUENCE [LARGE SCALE GENOMIC DNA]</scope>
    <source>
        <strain evidence="4">Gv29-8 / FGSC 10586</strain>
    </source>
</reference>
<dbReference type="EC" id="2.7.1.172" evidence="1"/>
<dbReference type="PANTHER" id="PTHR12149:SF8">
    <property type="entry name" value="PROTEIN-RIBULOSAMINE 3-KINASE"/>
    <property type="match status" value="1"/>
</dbReference>
<dbReference type="Pfam" id="PF03881">
    <property type="entry name" value="Fructosamin_kin"/>
    <property type="match status" value="1"/>
</dbReference>
<evidence type="ECO:0000256" key="1">
    <source>
        <dbReference type="ARBA" id="ARBA00011961"/>
    </source>
</evidence>
<comment type="caution">
    <text evidence="3">The sequence shown here is derived from an EMBL/GenBank/DDBJ whole genome shotgun (WGS) entry which is preliminary data.</text>
</comment>
<proteinExistence type="predicted"/>
<protein>
    <recommendedName>
        <fullName evidence="1">protein-ribulosamine 3-kinase</fullName>
        <ecNumber evidence="1">2.7.1.172</ecNumber>
    </recommendedName>
</protein>
<dbReference type="GO" id="GO:0102193">
    <property type="term" value="F:protein-ribulosamine 3-kinase activity"/>
    <property type="evidence" value="ECO:0007669"/>
    <property type="project" value="UniProtKB-EC"/>
</dbReference>
<accession>G9MDL0</accession>
<dbReference type="InterPro" id="IPR016477">
    <property type="entry name" value="Fructo-/Ketosamine-3-kinase"/>
</dbReference>
<gene>
    <name evidence="3" type="ORF">TRIVIDRAFT_188080</name>
</gene>